<proteinExistence type="predicted"/>
<evidence type="ECO:0000313" key="2">
    <source>
        <dbReference type="EMBL" id="OBS09617.1"/>
    </source>
</evidence>
<dbReference type="STRING" id="160660.BJI67_03050"/>
<dbReference type="Proteomes" id="UP000029273">
    <property type="component" value="Unassembled WGS sequence"/>
</dbReference>
<sequence>MRILLVTDLYRGSDHSAVEAIFGRRLAGLAQVERVYFDREATRALREDGTITLPHACRRRGLADALGGLVDLGDYDWIVVRNLFPALAAMLRARSGHGPRIAFWDSFPHAYRRYHESRVTGRARLRKALEYRWRARAEARLIARCDAYLPITDTHRRLFHPALNVPSHPLPLGFDFAGLGLPARPPRSGPIRFVYAGTIDRLRRMDTVLAGFAAARGDYELHLYTPLDEAGRKRLGLPNDPRFVYHPPVPRDALLRRLAEADVGLGLIPPLRLYLGSSPTKTFEYYAAGIPALLSELPDYRAVFDEEAALYCPFDEAGIAAGVERVLTLGRDPLDAMGERGREAVRAQRDYAHLGEALLQFLAELG</sequence>
<reference evidence="2 3" key="1">
    <citation type="journal article" date="2014" name="Genome Announc.">
        <title>Draft Genome Sequence of the Iron-Oxidizing, Acidophilic, and Halotolerant 'Thiobacillus prosperus' Type Strain DSM 5130.</title>
        <authorList>
            <person name="Ossandon F.J."/>
            <person name="Cardenas J.P."/>
            <person name="Corbett M."/>
            <person name="Quatrini R."/>
            <person name="Holmes D.S."/>
            <person name="Watkin E."/>
        </authorList>
    </citation>
    <scope>NUCLEOTIDE SEQUENCE [LARGE SCALE GENOMIC DNA]</scope>
    <source>
        <strain evidence="2 3">DSM 5130</strain>
    </source>
</reference>
<protein>
    <recommendedName>
        <fullName evidence="1">Spore protein YkvP/CgeB glycosyl transferase-like domain-containing protein</fullName>
    </recommendedName>
</protein>
<dbReference type="Gene3D" id="3.40.50.2000">
    <property type="entry name" value="Glycogen Phosphorylase B"/>
    <property type="match status" value="1"/>
</dbReference>
<dbReference type="AlphaFoldDB" id="A0A1A6C4X9"/>
<dbReference type="Pfam" id="PF13524">
    <property type="entry name" value="Glyco_trans_1_2"/>
    <property type="match status" value="1"/>
</dbReference>
<accession>A0A1A6C4X9</accession>
<feature type="domain" description="Spore protein YkvP/CgeB glycosyl transferase-like" evidence="1">
    <location>
        <begin position="240"/>
        <end position="359"/>
    </location>
</feature>
<organism evidence="2 3">
    <name type="scientific">Acidihalobacter prosperus</name>
    <dbReference type="NCBI Taxonomy" id="160660"/>
    <lineage>
        <taxon>Bacteria</taxon>
        <taxon>Pseudomonadati</taxon>
        <taxon>Pseudomonadota</taxon>
        <taxon>Gammaproteobacteria</taxon>
        <taxon>Chromatiales</taxon>
        <taxon>Ectothiorhodospiraceae</taxon>
        <taxon>Acidihalobacter</taxon>
    </lineage>
</organism>
<evidence type="ECO:0000313" key="3">
    <source>
        <dbReference type="Proteomes" id="UP000029273"/>
    </source>
</evidence>
<dbReference type="EMBL" id="JQSG02000003">
    <property type="protein sequence ID" value="OBS09617.1"/>
    <property type="molecule type" value="Genomic_DNA"/>
</dbReference>
<keyword evidence="3" id="KW-1185">Reference proteome</keyword>
<gene>
    <name evidence="2" type="ORF">Thpro_021945</name>
</gene>
<dbReference type="SUPFAM" id="SSF53756">
    <property type="entry name" value="UDP-Glycosyltransferase/glycogen phosphorylase"/>
    <property type="match status" value="1"/>
</dbReference>
<dbReference type="OrthoDB" id="9764577at2"/>
<dbReference type="InterPro" id="IPR055259">
    <property type="entry name" value="YkvP/CgeB_Glyco_trans-like"/>
</dbReference>
<dbReference type="RefSeq" id="WP_038093699.1">
    <property type="nucleotide sequence ID" value="NZ_JQSG02000003.1"/>
</dbReference>
<evidence type="ECO:0000259" key="1">
    <source>
        <dbReference type="Pfam" id="PF13524"/>
    </source>
</evidence>
<name>A0A1A6C4X9_9GAMM</name>
<comment type="caution">
    <text evidence="2">The sequence shown here is derived from an EMBL/GenBank/DDBJ whole genome shotgun (WGS) entry which is preliminary data.</text>
</comment>